<evidence type="ECO:0000313" key="2">
    <source>
        <dbReference type="EMBL" id="MDJ1171095.1"/>
    </source>
</evidence>
<accession>A0ABT7AW56</accession>
<evidence type="ECO:0000313" key="3">
    <source>
        <dbReference type="Proteomes" id="UP001235303"/>
    </source>
</evidence>
<dbReference type="PANTHER" id="PTHR34408">
    <property type="entry name" value="FAMILY PROTEIN, PUTATIVE-RELATED"/>
    <property type="match status" value="1"/>
</dbReference>
<dbReference type="RefSeq" id="WP_283754848.1">
    <property type="nucleotide sequence ID" value="NZ_JAQOSP010000105.1"/>
</dbReference>
<reference evidence="2 3" key="1">
    <citation type="submission" date="2023-01" db="EMBL/GenBank/DDBJ databases">
        <title>Novel diversity within Roseofilum (Cyanobacteria; Desertifilaceae) from marine benthic mats with descriptions of four novel species.</title>
        <authorList>
            <person name="Wang Y."/>
            <person name="Berthold D.E."/>
            <person name="Hu J."/>
            <person name="Lefler F.W."/>
            <person name="Laughinghouse H.D. IV."/>
        </authorList>
    </citation>
    <scope>NUCLEOTIDE SEQUENCE [LARGE SCALE GENOMIC DNA]</scope>
    <source>
        <strain evidence="2 3">BLCC-M154</strain>
    </source>
</reference>
<keyword evidence="3" id="KW-1185">Reference proteome</keyword>
<feature type="domain" description="Peptidase C39-like" evidence="1">
    <location>
        <begin position="257"/>
        <end position="386"/>
    </location>
</feature>
<dbReference type="SUPFAM" id="SSF53955">
    <property type="entry name" value="Lysozyme-like"/>
    <property type="match status" value="1"/>
</dbReference>
<dbReference type="InterPro" id="IPR052354">
    <property type="entry name" value="Cell_Wall_Dynamics_Protein"/>
</dbReference>
<dbReference type="InterPro" id="IPR039564">
    <property type="entry name" value="Peptidase_C39-like"/>
</dbReference>
<gene>
    <name evidence="2" type="ORF">PMG71_16825</name>
</gene>
<organism evidence="2 3">
    <name type="scientific">Roseofilum acuticapitatum BLCC-M154</name>
    <dbReference type="NCBI Taxonomy" id="3022444"/>
    <lineage>
        <taxon>Bacteria</taxon>
        <taxon>Bacillati</taxon>
        <taxon>Cyanobacteriota</taxon>
        <taxon>Cyanophyceae</taxon>
        <taxon>Desertifilales</taxon>
        <taxon>Desertifilaceae</taxon>
        <taxon>Roseofilum</taxon>
        <taxon>Roseofilum acuticapitatum</taxon>
    </lineage>
</organism>
<dbReference type="Gene3D" id="1.10.530.10">
    <property type="match status" value="1"/>
</dbReference>
<dbReference type="Pfam" id="PF13529">
    <property type="entry name" value="Peptidase_C39_2"/>
    <property type="match status" value="1"/>
</dbReference>
<comment type="caution">
    <text evidence="2">The sequence shown here is derived from an EMBL/GenBank/DDBJ whole genome shotgun (WGS) entry which is preliminary data.</text>
</comment>
<dbReference type="Gene3D" id="3.90.70.10">
    <property type="entry name" value="Cysteine proteinases"/>
    <property type="match status" value="1"/>
</dbReference>
<evidence type="ECO:0000259" key="1">
    <source>
        <dbReference type="Pfam" id="PF13529"/>
    </source>
</evidence>
<dbReference type="InterPro" id="IPR023346">
    <property type="entry name" value="Lysozyme-like_dom_sf"/>
</dbReference>
<proteinExistence type="predicted"/>
<protein>
    <submittedName>
        <fullName evidence="2">C39 family peptidase</fullName>
    </submittedName>
</protein>
<dbReference type="PANTHER" id="PTHR34408:SF1">
    <property type="entry name" value="GLYCOSYL HYDROLASE FAMILY 19 DOMAIN-CONTAINING PROTEIN HI_1415"/>
    <property type="match status" value="1"/>
</dbReference>
<name>A0ABT7AW56_9CYAN</name>
<dbReference type="EMBL" id="JAQOSP010000105">
    <property type="protein sequence ID" value="MDJ1171095.1"/>
    <property type="molecule type" value="Genomic_DNA"/>
</dbReference>
<sequence length="432" mass="48413">MKYMKAKANTKLKKLPLEAAQLKPEQIVDVPAGKSYGFEALEAADNGHIKVTLAANSGTFYVFAQHWDGLSLDPELTLITQEQAEQLFGNPIYPEELKDLNHCLHVYQINTKDRLFHFLSQIAHESGGLKYLKELGDGSYLEGRDDLGNINPGDGPKYKGAGAIQLTGRSNYQAFCNFRGDAKIMEGCDYVAKNYPFTSAGFWWQNNRMNELCDRGATVEEITKAVNGGYNGLEDRKHYYQKAKSILSQRSFKKILLDVPWFPQTDNYIDPTGTCNASSCAMCLEYFRPGTLPGKQGDDAYLKVVCQYGDSIDHTVQGQALSHFGLNSSWHINLDFEDVYRELEAGRPVVIGILHRGTTENPSGSGHIIVVRGRTENGDFIVNDPYGSIHDNYTGPVENGHRVIYTQYEMKCRWTNDGPGTGWGRFFQPCRD</sequence>
<dbReference type="Proteomes" id="UP001235303">
    <property type="component" value="Unassembled WGS sequence"/>
</dbReference>